<accession>A0A553PPH7</accession>
<comment type="caution">
    <text evidence="2">The sequence shown here is derived from an EMBL/GenBank/DDBJ whole genome shotgun (WGS) entry which is preliminary data.</text>
</comment>
<organism evidence="2 3">
    <name type="scientific">Tigriopus californicus</name>
    <name type="common">Marine copepod</name>
    <dbReference type="NCBI Taxonomy" id="6832"/>
    <lineage>
        <taxon>Eukaryota</taxon>
        <taxon>Metazoa</taxon>
        <taxon>Ecdysozoa</taxon>
        <taxon>Arthropoda</taxon>
        <taxon>Crustacea</taxon>
        <taxon>Multicrustacea</taxon>
        <taxon>Hexanauplia</taxon>
        <taxon>Copepoda</taxon>
        <taxon>Harpacticoida</taxon>
        <taxon>Harpacticidae</taxon>
        <taxon>Tigriopus</taxon>
    </lineage>
</organism>
<keyword evidence="3" id="KW-1185">Reference proteome</keyword>
<comment type="cofactor">
    <cofactor evidence="1">
        <name>Fe cation</name>
        <dbReference type="ChEBI" id="CHEBI:24875"/>
    </cofactor>
</comment>
<evidence type="ECO:0008006" key="4">
    <source>
        <dbReference type="Google" id="ProtNLM"/>
    </source>
</evidence>
<dbReference type="AlphaFoldDB" id="A0A553PPH7"/>
<dbReference type="PANTHER" id="PTHR20883">
    <property type="entry name" value="PHYTANOYL-COA DIOXYGENASE DOMAIN CONTAINING 1"/>
    <property type="match status" value="1"/>
</dbReference>
<dbReference type="InterPro" id="IPR008775">
    <property type="entry name" value="Phytyl_CoA_dOase-like"/>
</dbReference>
<dbReference type="Pfam" id="PF05721">
    <property type="entry name" value="PhyH"/>
    <property type="match status" value="1"/>
</dbReference>
<dbReference type="Gene3D" id="2.60.120.620">
    <property type="entry name" value="q2cbj1_9rhob like domain"/>
    <property type="match status" value="1"/>
</dbReference>
<evidence type="ECO:0000256" key="1">
    <source>
        <dbReference type="ARBA" id="ARBA00001962"/>
    </source>
</evidence>
<name>A0A553PPH7_TIGCA</name>
<sequence length="288" mass="32298">MSDVFTLSDTGDFFVSTSVQNTFNENGYVIVRGLITKDEITKVKDCIEQSEDIKANAFGRADANGRTSRLCVWNRAGNDVSGILARIQKVAGTMQQLLGGDEIYHYHSKLMMKEARTGGAFVWHQDYGYWYNNGCMLPEMGSIFIPIDKCVKENGCLQVLKGSHKMGRIGHALTGDQAGADLERVGMAKTLFELVHVELDPGDVLFFHCNLLHTSSQNNSDLRRYVIITSVNKRKNNPLQEHHHPQYHPLKMLPNSALLECDLFTSTEDKGFMDPTEDASHKIKNLKS</sequence>
<dbReference type="STRING" id="6832.A0A553PPH7"/>
<dbReference type="OMA" id="KANAFGR"/>
<gene>
    <name evidence="2" type="ORF">TCAL_17100</name>
</gene>
<reference evidence="2 3" key="1">
    <citation type="journal article" date="2018" name="Nat. Ecol. Evol.">
        <title>Genomic signatures of mitonuclear coevolution across populations of Tigriopus californicus.</title>
        <authorList>
            <person name="Barreto F.S."/>
            <person name="Watson E.T."/>
            <person name="Lima T.G."/>
            <person name="Willett C.S."/>
            <person name="Edmands S."/>
            <person name="Li W."/>
            <person name="Burton R.S."/>
        </authorList>
    </citation>
    <scope>NUCLEOTIDE SEQUENCE [LARGE SCALE GENOMIC DNA]</scope>
    <source>
        <strain evidence="2 3">San Diego</strain>
    </source>
</reference>
<dbReference type="Proteomes" id="UP000318571">
    <property type="component" value="Chromosome 6"/>
</dbReference>
<proteinExistence type="predicted"/>
<evidence type="ECO:0000313" key="3">
    <source>
        <dbReference type="Proteomes" id="UP000318571"/>
    </source>
</evidence>
<dbReference type="EMBL" id="VCGU01000002">
    <property type="protein sequence ID" value="TRY79595.1"/>
    <property type="molecule type" value="Genomic_DNA"/>
</dbReference>
<dbReference type="PANTHER" id="PTHR20883:SF51">
    <property type="entry name" value="PHYTANOYL-COA HYDROXYLASE"/>
    <property type="match status" value="1"/>
</dbReference>
<dbReference type="OrthoDB" id="445007at2759"/>
<protein>
    <recommendedName>
        <fullName evidence="4">Phytanoyl-CoA dioxygenase family protein</fullName>
    </recommendedName>
</protein>
<evidence type="ECO:0000313" key="2">
    <source>
        <dbReference type="EMBL" id="TRY79595.1"/>
    </source>
</evidence>
<dbReference type="SUPFAM" id="SSF51197">
    <property type="entry name" value="Clavaminate synthase-like"/>
    <property type="match status" value="1"/>
</dbReference>